<dbReference type="Gene3D" id="1.10.10.10">
    <property type="entry name" value="Winged helix-like DNA-binding domain superfamily/Winged helix DNA-binding domain"/>
    <property type="match status" value="2"/>
</dbReference>
<reference evidence="4" key="1">
    <citation type="submission" date="2016-10" db="EMBL/GenBank/DDBJ databases">
        <authorList>
            <person name="Varghese N."/>
            <person name="Submissions S."/>
        </authorList>
    </citation>
    <scope>NUCLEOTIDE SEQUENCE [LARGE SCALE GENOMIC DNA]</scope>
    <source>
        <strain evidence="4">LMG 26031</strain>
    </source>
</reference>
<protein>
    <submittedName>
        <fullName evidence="3">Initiator Replication protein</fullName>
    </submittedName>
</protein>
<evidence type="ECO:0000313" key="3">
    <source>
        <dbReference type="EMBL" id="SEK12997.1"/>
    </source>
</evidence>
<dbReference type="Pfam" id="PF01051">
    <property type="entry name" value="Rep3_N"/>
    <property type="match status" value="1"/>
</dbReference>
<evidence type="ECO:0000313" key="4">
    <source>
        <dbReference type="Proteomes" id="UP000198866"/>
    </source>
</evidence>
<dbReference type="Proteomes" id="UP000198866">
    <property type="component" value="Unassembled WGS sequence"/>
</dbReference>
<gene>
    <name evidence="3" type="ORF">SAMN05192539_106310</name>
</gene>
<dbReference type="RefSeq" id="WP_090873877.1">
    <property type="nucleotide sequence ID" value="NZ_FNYE01000063.1"/>
</dbReference>
<proteinExistence type="inferred from homology"/>
<evidence type="ECO:0000256" key="1">
    <source>
        <dbReference type="ARBA" id="ARBA00038283"/>
    </source>
</evidence>
<dbReference type="Pfam" id="PF21205">
    <property type="entry name" value="Rep3_C"/>
    <property type="match status" value="1"/>
</dbReference>
<sequence>MKAPRAAVALNPDALLSDRNVNMSNALTRASHGLGLAEKRLIASCIAKNDSMPMAEIHRKGAWTVRLSAAEYAETFEIGLDSAYEQLQQAADSLFNRYVRTVQETPKGPKEIKFRWVGKAEYHKGEGWVELHWWHEVVPHLFGLRQQFTSYKLKQTAALRSAYSWRLYECFKSWAGKGRYTPSIEEFHRAMDAKESHRANFKELRRRVIEPAVTELIEKNGLLIEWTTVNAGRKVVGLDFKFSANPQTSLF</sequence>
<dbReference type="STRING" id="667676.SAMN05192539_106310"/>
<dbReference type="EMBL" id="FNYE01000063">
    <property type="protein sequence ID" value="SEK12997.1"/>
    <property type="molecule type" value="Genomic_DNA"/>
</dbReference>
<dbReference type="GO" id="GO:0003887">
    <property type="term" value="F:DNA-directed DNA polymerase activity"/>
    <property type="evidence" value="ECO:0007669"/>
    <property type="project" value="InterPro"/>
</dbReference>
<dbReference type="AlphaFoldDB" id="A0A1H7EIU3"/>
<evidence type="ECO:0000259" key="2">
    <source>
        <dbReference type="Pfam" id="PF01051"/>
    </source>
</evidence>
<dbReference type="OrthoDB" id="9122127at2"/>
<accession>A0A1H7EIU3</accession>
<feature type="domain" description="Initiator Rep protein WH1" evidence="2">
    <location>
        <begin position="21"/>
        <end position="172"/>
    </location>
</feature>
<dbReference type="InterPro" id="IPR000525">
    <property type="entry name" value="Initiator_Rep_WH1"/>
</dbReference>
<organism evidence="3 4">
    <name type="scientific">Paraburkholderia diazotrophica</name>
    <dbReference type="NCBI Taxonomy" id="667676"/>
    <lineage>
        <taxon>Bacteria</taxon>
        <taxon>Pseudomonadati</taxon>
        <taxon>Pseudomonadota</taxon>
        <taxon>Betaproteobacteria</taxon>
        <taxon>Burkholderiales</taxon>
        <taxon>Burkholderiaceae</taxon>
        <taxon>Paraburkholderia</taxon>
    </lineage>
</organism>
<dbReference type="SUPFAM" id="SSF46785">
    <property type="entry name" value="Winged helix' DNA-binding domain"/>
    <property type="match status" value="2"/>
</dbReference>
<dbReference type="GO" id="GO:0006270">
    <property type="term" value="P:DNA replication initiation"/>
    <property type="evidence" value="ECO:0007669"/>
    <property type="project" value="InterPro"/>
</dbReference>
<comment type="similarity">
    <text evidence="1">Belongs to the initiator RepB protein family.</text>
</comment>
<dbReference type="InterPro" id="IPR036390">
    <property type="entry name" value="WH_DNA-bd_sf"/>
</dbReference>
<name>A0A1H7EIU3_9BURK</name>
<keyword evidence="4" id="KW-1185">Reference proteome</keyword>
<dbReference type="InterPro" id="IPR036388">
    <property type="entry name" value="WH-like_DNA-bd_sf"/>
</dbReference>